<dbReference type="STRING" id="1653334.GA0071312_2687"/>
<name>A0A0P7XUL8_9HYPH</name>
<keyword evidence="6" id="KW-1185">Reference proteome</keyword>
<dbReference type="AlphaFoldDB" id="A0A0P7XUL8"/>
<evidence type="ECO:0000256" key="1">
    <source>
        <dbReference type="SAM" id="Coils"/>
    </source>
</evidence>
<dbReference type="Proteomes" id="UP000182800">
    <property type="component" value="Unassembled WGS sequence"/>
</dbReference>
<keyword evidence="4" id="KW-0131">Cell cycle</keyword>
<proteinExistence type="predicted"/>
<keyword evidence="2" id="KW-0472">Membrane</keyword>
<evidence type="ECO:0000313" key="3">
    <source>
        <dbReference type="EMBL" id="KPQ11196.1"/>
    </source>
</evidence>
<dbReference type="GO" id="GO:0051301">
    <property type="term" value="P:cell division"/>
    <property type="evidence" value="ECO:0007669"/>
    <property type="project" value="UniProtKB-KW"/>
</dbReference>
<dbReference type="InterPro" id="IPR007060">
    <property type="entry name" value="FtsL/DivIC"/>
</dbReference>
<organism evidence="3 5">
    <name type="scientific">Saliniramus fredricksonii</name>
    <dbReference type="NCBI Taxonomy" id="1653334"/>
    <lineage>
        <taxon>Bacteria</taxon>
        <taxon>Pseudomonadati</taxon>
        <taxon>Pseudomonadota</taxon>
        <taxon>Alphaproteobacteria</taxon>
        <taxon>Hyphomicrobiales</taxon>
        <taxon>Salinarimonadaceae</taxon>
        <taxon>Saliniramus</taxon>
    </lineage>
</organism>
<feature type="transmembrane region" description="Helical" evidence="2">
    <location>
        <begin position="12"/>
        <end position="35"/>
    </location>
</feature>
<keyword evidence="2" id="KW-0812">Transmembrane</keyword>
<comment type="caution">
    <text evidence="3">The sequence shown here is derived from an EMBL/GenBank/DDBJ whole genome shotgun (WGS) entry which is preliminary data.</text>
</comment>
<protein>
    <submittedName>
        <fullName evidence="4">Cell division protein FtsB</fullName>
    </submittedName>
    <submittedName>
        <fullName evidence="3">Septum formation initiator</fullName>
    </submittedName>
</protein>
<accession>A0A0P7XUL8</accession>
<dbReference type="Proteomes" id="UP000050497">
    <property type="component" value="Unassembled WGS sequence"/>
</dbReference>
<reference evidence="3 5" key="1">
    <citation type="submission" date="2015-09" db="EMBL/GenBank/DDBJ databases">
        <title>Identification and resolution of microdiversity through metagenomic sequencing of parallel consortia.</title>
        <authorList>
            <person name="Nelson W.C."/>
            <person name="Romine M.F."/>
            <person name="Lindemann S.R."/>
        </authorList>
    </citation>
    <scope>NUCLEOTIDE SEQUENCE [LARGE SCALE GENOMIC DNA]</scope>
    <source>
        <strain evidence="3">HL-109</strain>
    </source>
</reference>
<reference evidence="4 6" key="2">
    <citation type="submission" date="2016-08" db="EMBL/GenBank/DDBJ databases">
        <authorList>
            <person name="Varghese N."/>
            <person name="Submissions Spin"/>
        </authorList>
    </citation>
    <scope>NUCLEOTIDE SEQUENCE [LARGE SCALE GENOMIC DNA]</scope>
    <source>
        <strain evidence="4 6">HL-109</strain>
    </source>
</reference>
<keyword evidence="4" id="KW-0132">Cell division</keyword>
<dbReference type="Pfam" id="PF04977">
    <property type="entry name" value="DivIC"/>
    <property type="match status" value="1"/>
</dbReference>
<dbReference type="EMBL" id="FMBM01000002">
    <property type="protein sequence ID" value="SCC81726.1"/>
    <property type="molecule type" value="Genomic_DNA"/>
</dbReference>
<dbReference type="EMBL" id="LJSX01000009">
    <property type="protein sequence ID" value="KPQ11196.1"/>
    <property type="molecule type" value="Genomic_DNA"/>
</dbReference>
<evidence type="ECO:0000313" key="5">
    <source>
        <dbReference type="Proteomes" id="UP000050497"/>
    </source>
</evidence>
<evidence type="ECO:0000313" key="6">
    <source>
        <dbReference type="Proteomes" id="UP000182800"/>
    </source>
</evidence>
<evidence type="ECO:0000256" key="2">
    <source>
        <dbReference type="SAM" id="Phobius"/>
    </source>
</evidence>
<feature type="coiled-coil region" evidence="1">
    <location>
        <begin position="48"/>
        <end position="82"/>
    </location>
</feature>
<keyword evidence="2" id="KW-1133">Transmembrane helix</keyword>
<evidence type="ECO:0000313" key="4">
    <source>
        <dbReference type="EMBL" id="SCC81726.1"/>
    </source>
</evidence>
<keyword evidence="1" id="KW-0175">Coiled coil</keyword>
<sequence length="113" mass="12989">MTGESCHMVIRARARAILIPLALYAATGLTVAYFLHHANIGQRGLEAKRELSVQIEQTRAELDELTRERKEWERRVALVRSDQIDRDLLEEQARMMLGRVHRNDLVILLDAGE</sequence>
<gene>
    <name evidence="4" type="ORF">GA0071312_2687</name>
    <name evidence="3" type="ORF">HLUCCO17_07375</name>
</gene>